<evidence type="ECO:0000313" key="2">
    <source>
        <dbReference type="Proteomes" id="UP000216961"/>
    </source>
</evidence>
<accession>A0AA91TVK9</accession>
<dbReference type="RefSeq" id="WP_095328605.1">
    <property type="nucleotide sequence ID" value="NZ_NPBQ01000013.1"/>
</dbReference>
<sequence>MRKQSMMGSSKYEFSPEQIDKDIQNKIDKHQQLKRSIHNSIMEFISSEPHKMDQTFSTILEVMREIKQEYKL</sequence>
<evidence type="ECO:0000313" key="1">
    <source>
        <dbReference type="EMBL" id="PAD85063.1"/>
    </source>
</evidence>
<name>A0AA91TVK9_NIACI</name>
<dbReference type="Proteomes" id="UP000216961">
    <property type="component" value="Unassembled WGS sequence"/>
</dbReference>
<dbReference type="AlphaFoldDB" id="A0AA91TVK9"/>
<organism evidence="1 2">
    <name type="scientific">Niallia circulans</name>
    <name type="common">Bacillus circulans</name>
    <dbReference type="NCBI Taxonomy" id="1397"/>
    <lineage>
        <taxon>Bacteria</taxon>
        <taxon>Bacillati</taxon>
        <taxon>Bacillota</taxon>
        <taxon>Bacilli</taxon>
        <taxon>Bacillales</taxon>
        <taxon>Bacillaceae</taxon>
        <taxon>Niallia</taxon>
    </lineage>
</organism>
<reference evidence="1 2" key="1">
    <citation type="submission" date="2017-07" db="EMBL/GenBank/DDBJ databases">
        <title>Isolation and whole genome analysis of endospore-forming bacteria from heroin.</title>
        <authorList>
            <person name="Kalinowski J."/>
            <person name="Ahrens B."/>
            <person name="Al-Dilaimi A."/>
            <person name="Winkler A."/>
            <person name="Wibberg D."/>
            <person name="Schleenbecker U."/>
            <person name="Ruckert C."/>
            <person name="Wolfel R."/>
            <person name="Grass G."/>
        </authorList>
    </citation>
    <scope>NUCLEOTIDE SEQUENCE [LARGE SCALE GENOMIC DNA]</scope>
    <source>
        <strain evidence="1 2">7521-2</strain>
    </source>
</reference>
<gene>
    <name evidence="1" type="ORF">CHH57_01770</name>
</gene>
<comment type="caution">
    <text evidence="1">The sequence shown here is derived from an EMBL/GenBank/DDBJ whole genome shotgun (WGS) entry which is preliminary data.</text>
</comment>
<protein>
    <submittedName>
        <fullName evidence="1">Uncharacterized protein</fullName>
    </submittedName>
</protein>
<dbReference type="EMBL" id="NPBQ01000013">
    <property type="protein sequence ID" value="PAD85063.1"/>
    <property type="molecule type" value="Genomic_DNA"/>
</dbReference>
<proteinExistence type="predicted"/>